<keyword evidence="3" id="KW-1185">Reference proteome</keyword>
<dbReference type="InterPro" id="IPR036728">
    <property type="entry name" value="PBP_GOBP_sf"/>
</dbReference>
<accession>A0A9N9TLA9</accession>
<name>A0A9N9TLA9_PHYSR</name>
<reference evidence="2" key="1">
    <citation type="submission" date="2022-01" db="EMBL/GenBank/DDBJ databases">
        <authorList>
            <person name="King R."/>
        </authorList>
    </citation>
    <scope>NUCLEOTIDE SEQUENCE</scope>
</reference>
<gene>
    <name evidence="2" type="ORF">PHYEVI_LOCUS7246</name>
</gene>
<dbReference type="GO" id="GO:0005549">
    <property type="term" value="F:odorant binding"/>
    <property type="evidence" value="ECO:0007669"/>
    <property type="project" value="InterPro"/>
</dbReference>
<feature type="signal peptide" evidence="1">
    <location>
        <begin position="1"/>
        <end position="18"/>
    </location>
</feature>
<keyword evidence="1" id="KW-0732">Signal</keyword>
<dbReference type="EMBL" id="OU900096">
    <property type="protein sequence ID" value="CAG9860898.1"/>
    <property type="molecule type" value="Genomic_DNA"/>
</dbReference>
<dbReference type="Pfam" id="PF01395">
    <property type="entry name" value="PBP_GOBP"/>
    <property type="match status" value="1"/>
</dbReference>
<dbReference type="SUPFAM" id="SSF47565">
    <property type="entry name" value="Insect pheromone/odorant-binding proteins"/>
    <property type="match status" value="1"/>
</dbReference>
<dbReference type="AlphaFoldDB" id="A0A9N9TLA9"/>
<dbReference type="Proteomes" id="UP001153712">
    <property type="component" value="Chromosome 3"/>
</dbReference>
<dbReference type="OrthoDB" id="6702328at2759"/>
<sequence>MANLSLVFLACFVQFAYCAISVDDYNSETRDEILAVRNRCVSLSGVAENLISEIKNGSFRKETAIKEYVACFWLRSGMIDRNFELNQAKFDQYVTSVVDDRVADMYKHCHKMSKSLGKKVTLVDKIWVMIQCDYFISSEKFVMF</sequence>
<evidence type="ECO:0000313" key="2">
    <source>
        <dbReference type="EMBL" id="CAG9860898.1"/>
    </source>
</evidence>
<protein>
    <submittedName>
        <fullName evidence="2">Uncharacterized protein</fullName>
    </submittedName>
</protein>
<organism evidence="2 3">
    <name type="scientific">Phyllotreta striolata</name>
    <name type="common">Striped flea beetle</name>
    <name type="synonym">Crioceris striolata</name>
    <dbReference type="NCBI Taxonomy" id="444603"/>
    <lineage>
        <taxon>Eukaryota</taxon>
        <taxon>Metazoa</taxon>
        <taxon>Ecdysozoa</taxon>
        <taxon>Arthropoda</taxon>
        <taxon>Hexapoda</taxon>
        <taxon>Insecta</taxon>
        <taxon>Pterygota</taxon>
        <taxon>Neoptera</taxon>
        <taxon>Endopterygota</taxon>
        <taxon>Coleoptera</taxon>
        <taxon>Polyphaga</taxon>
        <taxon>Cucujiformia</taxon>
        <taxon>Chrysomeloidea</taxon>
        <taxon>Chrysomelidae</taxon>
        <taxon>Galerucinae</taxon>
        <taxon>Alticini</taxon>
        <taxon>Phyllotreta</taxon>
    </lineage>
</organism>
<proteinExistence type="predicted"/>
<evidence type="ECO:0000313" key="3">
    <source>
        <dbReference type="Proteomes" id="UP001153712"/>
    </source>
</evidence>
<feature type="chain" id="PRO_5040373248" evidence="1">
    <location>
        <begin position="19"/>
        <end position="144"/>
    </location>
</feature>
<dbReference type="Gene3D" id="1.10.238.20">
    <property type="entry name" value="Pheromone/general odorant binding protein domain"/>
    <property type="match status" value="1"/>
</dbReference>
<evidence type="ECO:0000256" key="1">
    <source>
        <dbReference type="SAM" id="SignalP"/>
    </source>
</evidence>
<dbReference type="InterPro" id="IPR006170">
    <property type="entry name" value="PBP/GOBP"/>
</dbReference>
<dbReference type="CDD" id="cd23992">
    <property type="entry name" value="PBP_GOBP"/>
    <property type="match status" value="1"/>
</dbReference>